<sequence>MSGQNNPGTVLLETGVALHPALIAPQDLTPLLPGLRGRTVRAYGTSPPDRHGRLPVQIILSAAPERWWQAETVGAGLARVWTNDPPDAALTALLAQEDEARRHNRGHWSRPDWQPVCADTPDALHTGAFALIQGTIRRASLRQGTLWLDFGADWRTDTSATLPAPVLKALPKDRRQPAFWTGKTVEIRGWVQGGPRLDLTAAGQIRLLPAEMPPCRGQPLKN</sequence>
<dbReference type="Gene3D" id="2.40.50.90">
    <property type="match status" value="1"/>
</dbReference>
<protein>
    <recommendedName>
        <fullName evidence="3">TNase-like domain-containing protein</fullName>
    </recommendedName>
</protein>
<evidence type="ECO:0008006" key="3">
    <source>
        <dbReference type="Google" id="ProtNLM"/>
    </source>
</evidence>
<comment type="caution">
    <text evidence="1">The sequence shown here is derived from an EMBL/GenBank/DDBJ whole genome shotgun (WGS) entry which is preliminary data.</text>
</comment>
<dbReference type="EMBL" id="JACIIX010000007">
    <property type="protein sequence ID" value="MBB6210806.1"/>
    <property type="molecule type" value="Genomic_DNA"/>
</dbReference>
<dbReference type="SUPFAM" id="SSF50199">
    <property type="entry name" value="Staphylococcal nuclease"/>
    <property type="match status" value="1"/>
</dbReference>
<accession>A0A7W9ZG05</accession>
<dbReference type="AlphaFoldDB" id="A0A7W9ZG05"/>
<dbReference type="InterPro" id="IPR035437">
    <property type="entry name" value="SNase_OB-fold_sf"/>
</dbReference>
<keyword evidence="2" id="KW-1185">Reference proteome</keyword>
<evidence type="ECO:0000313" key="1">
    <source>
        <dbReference type="EMBL" id="MBB6210806.1"/>
    </source>
</evidence>
<evidence type="ECO:0000313" key="2">
    <source>
        <dbReference type="Proteomes" id="UP000544872"/>
    </source>
</evidence>
<organism evidence="1 2">
    <name type="scientific">Novispirillum itersonii</name>
    <name type="common">Aquaspirillum itersonii</name>
    <dbReference type="NCBI Taxonomy" id="189"/>
    <lineage>
        <taxon>Bacteria</taxon>
        <taxon>Pseudomonadati</taxon>
        <taxon>Pseudomonadota</taxon>
        <taxon>Alphaproteobacteria</taxon>
        <taxon>Rhodospirillales</taxon>
        <taxon>Novispirillaceae</taxon>
        <taxon>Novispirillum</taxon>
    </lineage>
</organism>
<gene>
    <name evidence="1" type="ORF">FHS48_002231</name>
</gene>
<dbReference type="Proteomes" id="UP000544872">
    <property type="component" value="Unassembled WGS sequence"/>
</dbReference>
<proteinExistence type="predicted"/>
<name>A0A7W9ZG05_NOVIT</name>
<reference evidence="1 2" key="1">
    <citation type="submission" date="2020-08" db="EMBL/GenBank/DDBJ databases">
        <title>Genomic Encyclopedia of Type Strains, Phase IV (KMG-IV): sequencing the most valuable type-strain genomes for metagenomic binning, comparative biology and taxonomic classification.</title>
        <authorList>
            <person name="Goeker M."/>
        </authorList>
    </citation>
    <scope>NUCLEOTIDE SEQUENCE [LARGE SCALE GENOMIC DNA]</scope>
    <source>
        <strain evidence="1 2">DSM 11590</strain>
    </source>
</reference>